<proteinExistence type="inferred from homology"/>
<evidence type="ECO:0000256" key="1">
    <source>
        <dbReference type="ARBA" id="ARBA00023450"/>
    </source>
</evidence>
<dbReference type="Gene3D" id="1.10.30.50">
    <property type="match status" value="1"/>
</dbReference>
<protein>
    <recommendedName>
        <fullName evidence="3">HNH nuclease domain-containing protein</fullName>
    </recommendedName>
</protein>
<dbReference type="Pfam" id="PF01844">
    <property type="entry name" value="HNH"/>
    <property type="match status" value="1"/>
</dbReference>
<name>A0A1R4FEU3_9MICC</name>
<dbReference type="GO" id="GO:0004519">
    <property type="term" value="F:endonuclease activity"/>
    <property type="evidence" value="ECO:0007669"/>
    <property type="project" value="InterPro"/>
</dbReference>
<organism evidence="4 5">
    <name type="scientific">Arthrobacter rhombi</name>
    <dbReference type="NCBI Taxonomy" id="71253"/>
    <lineage>
        <taxon>Bacteria</taxon>
        <taxon>Bacillati</taxon>
        <taxon>Actinomycetota</taxon>
        <taxon>Actinomycetes</taxon>
        <taxon>Micrococcales</taxon>
        <taxon>Micrococcaceae</taxon>
        <taxon>Arthrobacter</taxon>
    </lineage>
</organism>
<dbReference type="GO" id="GO:0008270">
    <property type="term" value="F:zinc ion binding"/>
    <property type="evidence" value="ECO:0007669"/>
    <property type="project" value="InterPro"/>
</dbReference>
<feature type="domain" description="HNH nuclease" evidence="3">
    <location>
        <begin position="411"/>
        <end position="463"/>
    </location>
</feature>
<dbReference type="InterPro" id="IPR003870">
    <property type="entry name" value="DUF222"/>
</dbReference>
<evidence type="ECO:0000313" key="4">
    <source>
        <dbReference type="EMBL" id="SJM54465.1"/>
    </source>
</evidence>
<dbReference type="Proteomes" id="UP000195913">
    <property type="component" value="Unassembled WGS sequence"/>
</dbReference>
<sequence length="596" mass="64731">MEHNTSAVVVDGWDIARSTGLAVDGSTRLKAAEALARFAEAEKFKAAAMLHAEAHRAVPSLLDDLAGEPGMGISLRTGRMAEQAATESAALEVALVCGISPGQGQRILDQAETLVRQTPEVIDSLASGRLGSGHVQKILEQVKYIVPETLPALPPEADQATREEWDRERARLDERARAARRDFGADMLATAPGKSPAQLRTRGRQLLEKYYGLSYTRRSRTAMRDRRIMFDEDADGMSWFSAFLPTAGCHAIFSRIDAMARVLKADPASAADLLHPEEIHGTTPEASNDPVEQRTVEQLRADVFMDLLLEGPTGKGLASIQPEVFVTIPATMLPGVPGGPTGDTDDEPVQVGTAELPPGAEVPTILGGGAVDQESAARFMAAAKTWWRVVTDPMTGAIVKFGQSKYRPSAAQRAALRFRDGGCCTPGCPGRVEDCDVDHDREWQKGGGTDLGNLYLRCRRCHRLKSWGLLEFEEGTHGTVVATSLFGTRQETAPAAPWASGTREHRVRNEPEAADIPESSTKYVTWGKVNEVPDSSCENPEFGRYAKTSNARGARRRRLDREAGACEPRNLIREEAADPWQSTSTGPRQGTEDIPF</sequence>
<dbReference type="EMBL" id="FUHW01000016">
    <property type="protein sequence ID" value="SJM54465.1"/>
    <property type="molecule type" value="Genomic_DNA"/>
</dbReference>
<dbReference type="AlphaFoldDB" id="A0A1R4FEU3"/>
<gene>
    <name evidence="4" type="ORF">FM101_03625</name>
</gene>
<dbReference type="SMART" id="SM00507">
    <property type="entry name" value="HNHc"/>
    <property type="match status" value="1"/>
</dbReference>
<evidence type="ECO:0000259" key="3">
    <source>
        <dbReference type="SMART" id="SM00507"/>
    </source>
</evidence>
<evidence type="ECO:0000313" key="5">
    <source>
        <dbReference type="Proteomes" id="UP000195913"/>
    </source>
</evidence>
<dbReference type="Pfam" id="PF02720">
    <property type="entry name" value="DUF222"/>
    <property type="match status" value="1"/>
</dbReference>
<accession>A0A1R4FEU3</accession>
<reference evidence="4 5" key="1">
    <citation type="submission" date="2017-02" db="EMBL/GenBank/DDBJ databases">
        <authorList>
            <person name="Peterson S.W."/>
        </authorList>
    </citation>
    <scope>NUCLEOTIDE SEQUENCE [LARGE SCALE GENOMIC DNA]</scope>
    <source>
        <strain evidence="4 5">B Ar 00.02</strain>
    </source>
</reference>
<dbReference type="InterPro" id="IPR003615">
    <property type="entry name" value="HNH_nuc"/>
</dbReference>
<keyword evidence="5" id="KW-1185">Reference proteome</keyword>
<feature type="compositionally biased region" description="Basic and acidic residues" evidence="2">
    <location>
        <begin position="559"/>
        <end position="576"/>
    </location>
</feature>
<dbReference type="GO" id="GO:0003676">
    <property type="term" value="F:nucleic acid binding"/>
    <property type="evidence" value="ECO:0007669"/>
    <property type="project" value="InterPro"/>
</dbReference>
<dbReference type="InterPro" id="IPR002711">
    <property type="entry name" value="HNH"/>
</dbReference>
<comment type="similarity">
    <text evidence="1">Belongs to the Rv1128c/1148c/1588c/1702c/1945/3466 family.</text>
</comment>
<dbReference type="RefSeq" id="WP_086995570.1">
    <property type="nucleotide sequence ID" value="NZ_FUHW01000016.1"/>
</dbReference>
<dbReference type="CDD" id="cd00085">
    <property type="entry name" value="HNHc"/>
    <property type="match status" value="1"/>
</dbReference>
<feature type="region of interest" description="Disordered" evidence="2">
    <location>
        <begin position="548"/>
        <end position="596"/>
    </location>
</feature>
<evidence type="ECO:0000256" key="2">
    <source>
        <dbReference type="SAM" id="MobiDB-lite"/>
    </source>
</evidence>